<evidence type="ECO:0000256" key="6">
    <source>
        <dbReference type="SAM" id="MobiDB-lite"/>
    </source>
</evidence>
<keyword evidence="2 4" id="KW-0863">Zinc-finger</keyword>
<dbReference type="PANTHER" id="PTHR42647:SF72">
    <property type="entry name" value="EF-HAND CALCIUM-BINDING DOMAIN-CONTAINING PROTEIN 4A"/>
    <property type="match status" value="1"/>
</dbReference>
<feature type="region of interest" description="Disordered" evidence="6">
    <location>
        <begin position="136"/>
        <end position="156"/>
    </location>
</feature>
<evidence type="ECO:0000256" key="4">
    <source>
        <dbReference type="PROSITE-ProRule" id="PRU00175"/>
    </source>
</evidence>
<evidence type="ECO:0000313" key="8">
    <source>
        <dbReference type="EMBL" id="CAA7396025.1"/>
    </source>
</evidence>
<dbReference type="Gene3D" id="3.30.40.10">
    <property type="entry name" value="Zinc/RING finger domain, C3HC4 (zinc finger)"/>
    <property type="match status" value="1"/>
</dbReference>
<keyword evidence="3" id="KW-0862">Zinc</keyword>
<accession>A0A7I8KGB1</accession>
<protein>
    <recommendedName>
        <fullName evidence="7">RING-type domain-containing protein</fullName>
    </recommendedName>
</protein>
<evidence type="ECO:0000259" key="7">
    <source>
        <dbReference type="PROSITE" id="PS50089"/>
    </source>
</evidence>
<dbReference type="InterPro" id="IPR001841">
    <property type="entry name" value="Znf_RING"/>
</dbReference>
<dbReference type="PIRSF" id="PIRSF036836">
    <property type="entry name" value="RNase_bind_SBP1"/>
    <property type="match status" value="1"/>
</dbReference>
<evidence type="ECO:0000256" key="2">
    <source>
        <dbReference type="ARBA" id="ARBA00022771"/>
    </source>
</evidence>
<dbReference type="AlphaFoldDB" id="A0A7I8KGB1"/>
<dbReference type="EMBL" id="LR746268">
    <property type="protein sequence ID" value="CAA7396025.1"/>
    <property type="molecule type" value="Genomic_DNA"/>
</dbReference>
<proteinExistence type="predicted"/>
<evidence type="ECO:0000256" key="1">
    <source>
        <dbReference type="ARBA" id="ARBA00022723"/>
    </source>
</evidence>
<feature type="domain" description="RING-type" evidence="7">
    <location>
        <begin position="333"/>
        <end position="368"/>
    </location>
</feature>
<dbReference type="PANTHER" id="PTHR42647">
    <property type="entry name" value="SBP (S-RIBONUCLEASE BINDING PROTEIN) FAMILY PROTEIN"/>
    <property type="match status" value="1"/>
</dbReference>
<dbReference type="PROSITE" id="PS50089">
    <property type="entry name" value="ZF_RING_2"/>
    <property type="match status" value="1"/>
</dbReference>
<name>A0A7I8KGB1_SPIIN</name>
<dbReference type="GO" id="GO:0004842">
    <property type="term" value="F:ubiquitin-protein transferase activity"/>
    <property type="evidence" value="ECO:0007669"/>
    <property type="project" value="TreeGrafter"/>
</dbReference>
<keyword evidence="9" id="KW-1185">Reference proteome</keyword>
<dbReference type="Pfam" id="PF13920">
    <property type="entry name" value="zf-C3HC4_3"/>
    <property type="match status" value="1"/>
</dbReference>
<sequence>MAVQAQHPANTSGLFSADYAGRLPRITGRGLQIEDPAYQAPLLLPSAAAAHQLYQRQALYGTTMFSGEQDSELTCNVSASRKRSREDLNLLQQQQQLWLAGAIGKVIQEKQPVSGTGPSASFHNSLDNSRLIDSAMSSTSGRSAATAPTPTTSSPAVNPLVQEFLSQLYHQSLEVDTLIRLQNDRLRSGLEETRKRHCGALILAMEEAVLRRLREKEAELETVSRRNAELEEKVWQMTAENQMWFSVARNNEAIVSSLRASLEQALQNANETGPLIAVPQAQDVEEGYGDSDCVAPTLLADDAQSCCNADAKVCDSNAAARETLRELPRKRMCKVCAEQEVSVLLLPCRHLCLCKQCEARLDACPVCNSTKNASLQIFMS</sequence>
<evidence type="ECO:0000313" key="9">
    <source>
        <dbReference type="Proteomes" id="UP000663760"/>
    </source>
</evidence>
<dbReference type="FunFam" id="3.30.40.10:FF:000239">
    <property type="entry name" value="probable BOI-related E3 ubiquitin-protein ligase 2"/>
    <property type="match status" value="1"/>
</dbReference>
<feature type="coiled-coil region" evidence="5">
    <location>
        <begin position="203"/>
        <end position="240"/>
    </location>
</feature>
<keyword evidence="5" id="KW-0175">Coiled coil</keyword>
<dbReference type="Proteomes" id="UP000663760">
    <property type="component" value="Chromosome 5"/>
</dbReference>
<keyword evidence="1" id="KW-0479">Metal-binding</keyword>
<evidence type="ECO:0000256" key="5">
    <source>
        <dbReference type="SAM" id="Coils"/>
    </source>
</evidence>
<evidence type="ECO:0000256" key="3">
    <source>
        <dbReference type="ARBA" id="ARBA00022833"/>
    </source>
</evidence>
<reference evidence="8" key="1">
    <citation type="submission" date="2020-02" db="EMBL/GenBank/DDBJ databases">
        <authorList>
            <person name="Scholz U."/>
            <person name="Mascher M."/>
            <person name="Fiebig A."/>
        </authorList>
    </citation>
    <scope>NUCLEOTIDE SEQUENCE</scope>
</reference>
<gene>
    <name evidence="8" type="ORF">SI8410_05006688</name>
</gene>
<dbReference type="InterPro" id="IPR013083">
    <property type="entry name" value="Znf_RING/FYVE/PHD"/>
</dbReference>
<dbReference type="OrthoDB" id="1711136at2759"/>
<organism evidence="8 9">
    <name type="scientific">Spirodela intermedia</name>
    <name type="common">Intermediate duckweed</name>
    <dbReference type="NCBI Taxonomy" id="51605"/>
    <lineage>
        <taxon>Eukaryota</taxon>
        <taxon>Viridiplantae</taxon>
        <taxon>Streptophyta</taxon>
        <taxon>Embryophyta</taxon>
        <taxon>Tracheophyta</taxon>
        <taxon>Spermatophyta</taxon>
        <taxon>Magnoliopsida</taxon>
        <taxon>Liliopsida</taxon>
        <taxon>Araceae</taxon>
        <taxon>Lemnoideae</taxon>
        <taxon>Spirodela</taxon>
    </lineage>
</organism>
<dbReference type="GO" id="GO:0008270">
    <property type="term" value="F:zinc ion binding"/>
    <property type="evidence" value="ECO:0007669"/>
    <property type="project" value="UniProtKB-KW"/>
</dbReference>